<evidence type="ECO:0000256" key="1">
    <source>
        <dbReference type="ARBA" id="ARBA00022630"/>
    </source>
</evidence>
<dbReference type="GeneID" id="25975621"/>
<accession>F0XHY2</accession>
<dbReference type="InterPro" id="IPR045247">
    <property type="entry name" value="Oye-like"/>
</dbReference>
<dbReference type="Gene3D" id="3.20.20.70">
    <property type="entry name" value="Aldolase class I"/>
    <property type="match status" value="1"/>
</dbReference>
<evidence type="ECO:0000313" key="3">
    <source>
        <dbReference type="EMBL" id="EFX02683.1"/>
    </source>
</evidence>
<dbReference type="CDD" id="cd02933">
    <property type="entry name" value="OYE_like_FMN"/>
    <property type="match status" value="1"/>
</dbReference>
<dbReference type="eggNOG" id="KOG0134">
    <property type="taxonomic scope" value="Eukaryota"/>
</dbReference>
<dbReference type="EMBL" id="GL629769">
    <property type="protein sequence ID" value="EFX02683.1"/>
    <property type="molecule type" value="Genomic_DNA"/>
</dbReference>
<dbReference type="PANTHER" id="PTHR22893:SF91">
    <property type="entry name" value="NADPH DEHYDROGENASE 2-RELATED"/>
    <property type="match status" value="1"/>
</dbReference>
<reference evidence="3 4" key="1">
    <citation type="journal article" date="2011" name="Proc. Natl. Acad. Sci. U.S.A.">
        <title>Genome and transcriptome analyses of the mountain pine beetle-fungal symbiont Grosmannia clavigera, a lodgepole pine pathogen.</title>
        <authorList>
            <person name="DiGuistini S."/>
            <person name="Wang Y."/>
            <person name="Liao N.Y."/>
            <person name="Taylor G."/>
            <person name="Tanguay P."/>
            <person name="Feau N."/>
            <person name="Henrissat B."/>
            <person name="Chan S.K."/>
            <person name="Hesse-Orce U."/>
            <person name="Alamouti S.M."/>
            <person name="Tsui C.K.M."/>
            <person name="Docking R.T."/>
            <person name="Levasseur A."/>
            <person name="Haridas S."/>
            <person name="Robertson G."/>
            <person name="Birol I."/>
            <person name="Holt R.A."/>
            <person name="Marra M.A."/>
            <person name="Hamelin R.C."/>
            <person name="Hirst M."/>
            <person name="Jones S.J.M."/>
            <person name="Bohlmann J."/>
            <person name="Breuil C."/>
        </authorList>
    </citation>
    <scope>NUCLEOTIDE SEQUENCE [LARGE SCALE GENOMIC DNA]</scope>
    <source>
        <strain evidence="4">kw1407 / UAMH 11150</strain>
    </source>
</reference>
<dbReference type="InterPro" id="IPR001155">
    <property type="entry name" value="OxRdtase_FMN_N"/>
</dbReference>
<proteinExistence type="predicted"/>
<dbReference type="OrthoDB" id="276546at2759"/>
<name>F0XHY2_GROCL</name>
<keyword evidence="1" id="KW-0285">Flavoprotein</keyword>
<keyword evidence="4" id="KW-1185">Reference proteome</keyword>
<dbReference type="Pfam" id="PF00724">
    <property type="entry name" value="Oxidored_FMN"/>
    <property type="match status" value="1"/>
</dbReference>
<dbReference type="FunFam" id="3.20.20.70:FF:000138">
    <property type="entry name" value="NADPH dehydrogenase 1"/>
    <property type="match status" value="1"/>
</dbReference>
<feature type="domain" description="NADH:flavin oxidoreductase/NADH oxidase N-terminal" evidence="2">
    <location>
        <begin position="7"/>
        <end position="348"/>
    </location>
</feature>
<dbReference type="PANTHER" id="PTHR22893">
    <property type="entry name" value="NADH OXIDOREDUCTASE-RELATED"/>
    <property type="match status" value="1"/>
</dbReference>
<evidence type="ECO:0000313" key="4">
    <source>
        <dbReference type="Proteomes" id="UP000007796"/>
    </source>
</evidence>
<dbReference type="STRING" id="655863.F0XHY2"/>
<gene>
    <name evidence="3" type="ORF">CMQ_2612</name>
</gene>
<evidence type="ECO:0000259" key="2">
    <source>
        <dbReference type="Pfam" id="PF00724"/>
    </source>
</evidence>
<dbReference type="RefSeq" id="XP_014172165.1">
    <property type="nucleotide sequence ID" value="XM_014316690.1"/>
</dbReference>
<dbReference type="HOGENOM" id="CLU_012153_0_0_1"/>
<dbReference type="InParanoid" id="F0XHY2"/>
<protein>
    <submittedName>
        <fullName evidence="3">NADH:flavin oxidoreductase NADH oxidase family protein</fullName>
    </submittedName>
</protein>
<dbReference type="InterPro" id="IPR013785">
    <property type="entry name" value="Aldolase_TIM"/>
</dbReference>
<dbReference type="GO" id="GO:0010181">
    <property type="term" value="F:FMN binding"/>
    <property type="evidence" value="ECO:0007669"/>
    <property type="project" value="InterPro"/>
</dbReference>
<dbReference type="SUPFAM" id="SSF51395">
    <property type="entry name" value="FMN-linked oxidoreductases"/>
    <property type="match status" value="1"/>
</dbReference>
<dbReference type="Proteomes" id="UP000007796">
    <property type="component" value="Unassembled WGS sequence"/>
</dbReference>
<organism evidence="4">
    <name type="scientific">Grosmannia clavigera (strain kw1407 / UAMH 11150)</name>
    <name type="common">Blue stain fungus</name>
    <name type="synonym">Graphiocladiella clavigera</name>
    <dbReference type="NCBI Taxonomy" id="655863"/>
    <lineage>
        <taxon>Eukaryota</taxon>
        <taxon>Fungi</taxon>
        <taxon>Dikarya</taxon>
        <taxon>Ascomycota</taxon>
        <taxon>Pezizomycotina</taxon>
        <taxon>Sordariomycetes</taxon>
        <taxon>Sordariomycetidae</taxon>
        <taxon>Ophiostomatales</taxon>
        <taxon>Ophiostomataceae</taxon>
        <taxon>Leptographium</taxon>
    </lineage>
</organism>
<sequence>MAANSRLFKPLQVGPYTLSNRVVLAPLTRFRASDSHAPLPFVADYYAQRGSVAGTLLISEATFISAKAAGYPNVPTLATDEALQAWRAVTDAVHAKGSFIFCQLWALGRVAYPTVLEAEKAAGADNLGLVGSSAIAHEEGAAVPRELTEAEIESFIADYAAAARAAVEVAGFDGVEIHGANGYLVDQFTQDVSNQRTDRWGGSIENRSRFGLEVTRAVVAAIGADRVGIRLSPYNNFQGMGMKEPKPQFDHLIRGLRPLGLAYLHLVEARMKGADVVDTPDNLDFALEAWGAGPTGGNSAPVLLAGGYNEDNAVAAVEDAHKDQNVGIVYGRYFISNPDLVFRLQHGIRFAPYDRTTFYAAKSREGYVDYSFSEEWQKENSSQGHL</sequence>
<dbReference type="GO" id="GO:0003959">
    <property type="term" value="F:NADPH dehydrogenase activity"/>
    <property type="evidence" value="ECO:0007669"/>
    <property type="project" value="TreeGrafter"/>
</dbReference>
<dbReference type="FunCoup" id="F0XHY2">
    <property type="interactions" value="703"/>
</dbReference>
<dbReference type="AlphaFoldDB" id="F0XHY2"/>